<dbReference type="AlphaFoldDB" id="A0A7D5F5U2"/>
<evidence type="ECO:0000313" key="2">
    <source>
        <dbReference type="Proteomes" id="UP000509638"/>
    </source>
</evidence>
<evidence type="ECO:0000313" key="1">
    <source>
        <dbReference type="EMBL" id="QLD10893.1"/>
    </source>
</evidence>
<proteinExistence type="predicted"/>
<organism evidence="1 2">
    <name type="scientific">Microbacterium oleivorans</name>
    <dbReference type="NCBI Taxonomy" id="273677"/>
    <lineage>
        <taxon>Bacteria</taxon>
        <taxon>Bacillati</taxon>
        <taxon>Actinomycetota</taxon>
        <taxon>Actinomycetes</taxon>
        <taxon>Micrococcales</taxon>
        <taxon>Microbacteriaceae</taxon>
        <taxon>Microbacterium</taxon>
    </lineage>
</organism>
<name>A0A7D5F5U2_9MICO</name>
<sequence>MFEPAVIHTDLELFLTGWYRNALAARPEDVCRGVVVDNREQDGPDFPERSLIIRDDGGPDTSLLTGRRTVGLSVLAGSPENPQDAADLALIVHALRTQIPSIDPDNPVSRVRGSLGPYRVPESQPRARRYMAFTLDVVGKAL</sequence>
<reference evidence="1 2" key="1">
    <citation type="submission" date="2020-06" db="EMBL/GenBank/DDBJ databases">
        <authorList>
            <person name="Jo H."/>
        </authorList>
    </citation>
    <scope>NUCLEOTIDE SEQUENCE [LARGE SCALE GENOMIC DNA]</scope>
    <source>
        <strain evidence="1 2">I46</strain>
    </source>
</reference>
<dbReference type="EMBL" id="CP058316">
    <property type="protein sequence ID" value="QLD10893.1"/>
    <property type="molecule type" value="Genomic_DNA"/>
</dbReference>
<dbReference type="RefSeq" id="WP_178010385.1">
    <property type="nucleotide sequence ID" value="NZ_CP058316.1"/>
</dbReference>
<dbReference type="Proteomes" id="UP000509638">
    <property type="component" value="Chromosome"/>
</dbReference>
<protein>
    <recommendedName>
        <fullName evidence="3">DUF3168 domain-containing protein</fullName>
    </recommendedName>
</protein>
<gene>
    <name evidence="1" type="ORF">HW566_03295</name>
</gene>
<accession>A0A7D5F5U2</accession>
<evidence type="ECO:0008006" key="3">
    <source>
        <dbReference type="Google" id="ProtNLM"/>
    </source>
</evidence>